<name>A0AAV2FP18_9ROSI</name>
<reference evidence="2 3" key="1">
    <citation type="submission" date="2024-04" db="EMBL/GenBank/DDBJ databases">
        <authorList>
            <person name="Fracassetti M."/>
        </authorList>
    </citation>
    <scope>NUCLEOTIDE SEQUENCE [LARGE SCALE GENOMIC DNA]</scope>
</reference>
<dbReference type="PANTHER" id="PTHR47481">
    <property type="match status" value="1"/>
</dbReference>
<organism evidence="2 3">
    <name type="scientific">Linum trigynum</name>
    <dbReference type="NCBI Taxonomy" id="586398"/>
    <lineage>
        <taxon>Eukaryota</taxon>
        <taxon>Viridiplantae</taxon>
        <taxon>Streptophyta</taxon>
        <taxon>Embryophyta</taxon>
        <taxon>Tracheophyta</taxon>
        <taxon>Spermatophyta</taxon>
        <taxon>Magnoliopsida</taxon>
        <taxon>eudicotyledons</taxon>
        <taxon>Gunneridae</taxon>
        <taxon>Pentapetalae</taxon>
        <taxon>rosids</taxon>
        <taxon>fabids</taxon>
        <taxon>Malpighiales</taxon>
        <taxon>Linaceae</taxon>
        <taxon>Linum</taxon>
    </lineage>
</organism>
<dbReference type="Proteomes" id="UP001497516">
    <property type="component" value="Chromosome 7"/>
</dbReference>
<protein>
    <recommendedName>
        <fullName evidence="4">Retrotransposon Copia-like N-terminal domain-containing protein</fullName>
    </recommendedName>
</protein>
<feature type="compositionally biased region" description="Polar residues" evidence="1">
    <location>
        <begin position="261"/>
        <end position="271"/>
    </location>
</feature>
<gene>
    <name evidence="2" type="ORF">LTRI10_LOCUS40229</name>
</gene>
<proteinExistence type="predicted"/>
<evidence type="ECO:0000256" key="1">
    <source>
        <dbReference type="SAM" id="MobiDB-lite"/>
    </source>
</evidence>
<evidence type="ECO:0000313" key="2">
    <source>
        <dbReference type="EMBL" id="CAL1400079.1"/>
    </source>
</evidence>
<dbReference type="PANTHER" id="PTHR47481:SF9">
    <property type="entry name" value="RETROTRANSPOSON GAG DOMAIN-CONTAINING PROTEIN"/>
    <property type="match status" value="1"/>
</dbReference>
<dbReference type="EMBL" id="OZ034820">
    <property type="protein sequence ID" value="CAL1400079.1"/>
    <property type="molecule type" value="Genomic_DNA"/>
</dbReference>
<sequence length="306" mass="33416">MLGSTTAIPSATLEDTIITFNPAAQLLLKLTATNFDSWRSQLETLLMDLDLISYIDGTGVAPAKTVTAYDKIGPNPAYHHWYRQDKSILHTLHCSISESLYSYVFVAATSREAWLILEKLYVGRSQSRIINLKGKLARTVKGNHDILTDVNDLKLIGTELALVDEPVSDLDLVVHCLQGLGPEYNNFSATVRARGGTITIEELLDSLIEFEGDFKEQARLSTIPTAFVTHGHSPRRSSGAGARGHFSGGPHLHFSGGPHSTRIQGAHNSRPQLGFSPESMGRNAPLLPGPTSPSEPTRPRRQLVIC</sequence>
<dbReference type="Pfam" id="PF14223">
    <property type="entry name" value="Retrotran_gag_2"/>
    <property type="match status" value="1"/>
</dbReference>
<evidence type="ECO:0008006" key="4">
    <source>
        <dbReference type="Google" id="ProtNLM"/>
    </source>
</evidence>
<evidence type="ECO:0000313" key="3">
    <source>
        <dbReference type="Proteomes" id="UP001497516"/>
    </source>
</evidence>
<feature type="region of interest" description="Disordered" evidence="1">
    <location>
        <begin position="228"/>
        <end position="306"/>
    </location>
</feature>
<accession>A0AAV2FP18</accession>
<keyword evidence="3" id="KW-1185">Reference proteome</keyword>
<dbReference type="AlphaFoldDB" id="A0AAV2FP18"/>